<dbReference type="PANTHER" id="PTHR48007">
    <property type="entry name" value="LEUCINE-RICH REPEAT RECEPTOR-LIKE PROTEIN KINASE PXC1"/>
    <property type="match status" value="1"/>
</dbReference>
<dbReference type="GO" id="GO:0004674">
    <property type="term" value="F:protein serine/threonine kinase activity"/>
    <property type="evidence" value="ECO:0007669"/>
    <property type="project" value="UniProtKB-EC"/>
</dbReference>
<evidence type="ECO:0000256" key="7">
    <source>
        <dbReference type="ARBA" id="ARBA00022692"/>
    </source>
</evidence>
<dbReference type="GO" id="GO:0016020">
    <property type="term" value="C:membrane"/>
    <property type="evidence" value="ECO:0007669"/>
    <property type="project" value="UniProtKB-SubCell"/>
</dbReference>
<comment type="subcellular location">
    <subcellularLocation>
        <location evidence="1">Membrane</location>
        <topology evidence="1">Single-pass membrane protein</topology>
    </subcellularLocation>
</comment>
<evidence type="ECO:0000313" key="22">
    <source>
        <dbReference type="Proteomes" id="UP001151752"/>
    </source>
</evidence>
<dbReference type="Proteomes" id="UP001151752">
    <property type="component" value="Chromosome 7"/>
</dbReference>
<evidence type="ECO:0000256" key="8">
    <source>
        <dbReference type="ARBA" id="ARBA00022729"/>
    </source>
</evidence>
<dbReference type="InterPro" id="IPR032675">
    <property type="entry name" value="LRR_dom_sf"/>
</dbReference>
<evidence type="ECO:0000256" key="1">
    <source>
        <dbReference type="ARBA" id="ARBA00004167"/>
    </source>
</evidence>
<organism evidence="21 22">
    <name type="scientific">Salix koriyanagi</name>
    <dbReference type="NCBI Taxonomy" id="2511006"/>
    <lineage>
        <taxon>Eukaryota</taxon>
        <taxon>Viridiplantae</taxon>
        <taxon>Streptophyta</taxon>
        <taxon>Embryophyta</taxon>
        <taxon>Tracheophyta</taxon>
        <taxon>Spermatophyta</taxon>
        <taxon>Magnoliopsida</taxon>
        <taxon>eudicotyledons</taxon>
        <taxon>Gunneridae</taxon>
        <taxon>Pentapetalae</taxon>
        <taxon>rosids</taxon>
        <taxon>fabids</taxon>
        <taxon>Malpighiales</taxon>
        <taxon>Salicaceae</taxon>
        <taxon>Saliceae</taxon>
        <taxon>Salix</taxon>
    </lineage>
</organism>
<evidence type="ECO:0000256" key="18">
    <source>
        <dbReference type="ARBA" id="ARBA00048679"/>
    </source>
</evidence>
<comment type="caution">
    <text evidence="21">The sequence shown here is derived from an EMBL/GenBank/DDBJ whole genome shotgun (WGS) entry which is preliminary data.</text>
</comment>
<evidence type="ECO:0000256" key="9">
    <source>
        <dbReference type="ARBA" id="ARBA00022737"/>
    </source>
</evidence>
<comment type="catalytic activity">
    <reaction evidence="17">
        <text>L-threonyl-[protein] + ATP = O-phospho-L-threonyl-[protein] + ADP + H(+)</text>
        <dbReference type="Rhea" id="RHEA:46608"/>
        <dbReference type="Rhea" id="RHEA-COMP:11060"/>
        <dbReference type="Rhea" id="RHEA-COMP:11605"/>
        <dbReference type="ChEBI" id="CHEBI:15378"/>
        <dbReference type="ChEBI" id="CHEBI:30013"/>
        <dbReference type="ChEBI" id="CHEBI:30616"/>
        <dbReference type="ChEBI" id="CHEBI:61977"/>
        <dbReference type="ChEBI" id="CHEBI:456216"/>
        <dbReference type="EC" id="2.7.11.1"/>
    </reaction>
</comment>
<dbReference type="Gene3D" id="1.10.510.10">
    <property type="entry name" value="Transferase(Phosphotransferase) domain 1"/>
    <property type="match status" value="1"/>
</dbReference>
<evidence type="ECO:0000256" key="4">
    <source>
        <dbReference type="ARBA" id="ARBA00022553"/>
    </source>
</evidence>
<feature type="domain" description="Protein kinase" evidence="20">
    <location>
        <begin position="289"/>
        <end position="570"/>
    </location>
</feature>
<reference evidence="21" key="2">
    <citation type="journal article" date="2023" name="Int. J. Mol. Sci.">
        <title>De Novo Assembly and Annotation of 11 Diverse Shrub Willow (Salix) Genomes Reveals Novel Gene Organization in Sex-Linked Regions.</title>
        <authorList>
            <person name="Hyden B."/>
            <person name="Feng K."/>
            <person name="Yates T.B."/>
            <person name="Jawdy S."/>
            <person name="Cereghino C."/>
            <person name="Smart L.B."/>
            <person name="Muchero W."/>
        </authorList>
    </citation>
    <scope>NUCLEOTIDE SEQUENCE</scope>
    <source>
        <tissue evidence="21">Shoot tip</tissue>
    </source>
</reference>
<dbReference type="FunFam" id="3.80.10.10:FF:000041">
    <property type="entry name" value="LRR receptor-like serine/threonine-protein kinase ERECTA"/>
    <property type="match status" value="1"/>
</dbReference>
<evidence type="ECO:0000256" key="10">
    <source>
        <dbReference type="ARBA" id="ARBA00022741"/>
    </source>
</evidence>
<evidence type="ECO:0000256" key="16">
    <source>
        <dbReference type="ARBA" id="ARBA00023180"/>
    </source>
</evidence>
<evidence type="ECO:0000256" key="2">
    <source>
        <dbReference type="ARBA" id="ARBA00008684"/>
    </source>
</evidence>
<keyword evidence="22" id="KW-1185">Reference proteome</keyword>
<evidence type="ECO:0000313" key="21">
    <source>
        <dbReference type="EMBL" id="KAJ6732643.1"/>
    </source>
</evidence>
<dbReference type="InterPro" id="IPR001611">
    <property type="entry name" value="Leu-rich_rpt"/>
</dbReference>
<proteinExistence type="inferred from homology"/>
<keyword evidence="6" id="KW-0808">Transferase</keyword>
<evidence type="ECO:0000256" key="11">
    <source>
        <dbReference type="ARBA" id="ARBA00022777"/>
    </source>
</evidence>
<dbReference type="EMBL" id="JAPFFM010000011">
    <property type="protein sequence ID" value="KAJ6732643.1"/>
    <property type="molecule type" value="Genomic_DNA"/>
</dbReference>
<dbReference type="Pfam" id="PF13855">
    <property type="entry name" value="LRR_8"/>
    <property type="match status" value="1"/>
</dbReference>
<evidence type="ECO:0000256" key="17">
    <source>
        <dbReference type="ARBA" id="ARBA00047899"/>
    </source>
</evidence>
<dbReference type="InterPro" id="IPR013210">
    <property type="entry name" value="LRR_N_plant-typ"/>
</dbReference>
<comment type="similarity">
    <text evidence="2">Belongs to the protein kinase superfamily. Ser/Thr protein kinase family.</text>
</comment>
<feature type="region of interest" description="Disordered" evidence="19">
    <location>
        <begin position="212"/>
        <end position="246"/>
    </location>
</feature>
<evidence type="ECO:0000259" key="20">
    <source>
        <dbReference type="PROSITE" id="PS50011"/>
    </source>
</evidence>
<dbReference type="Gene3D" id="3.80.10.10">
    <property type="entry name" value="Ribonuclease Inhibitor"/>
    <property type="match status" value="1"/>
</dbReference>
<protein>
    <recommendedName>
        <fullName evidence="3">non-specific serine/threonine protein kinase</fullName>
        <ecNumber evidence="3">2.7.11.1</ecNumber>
    </recommendedName>
</protein>
<dbReference type="InterPro" id="IPR011009">
    <property type="entry name" value="Kinase-like_dom_sf"/>
</dbReference>
<dbReference type="PANTHER" id="PTHR48007:SF19">
    <property type="entry name" value="POLLEN RECEPTOR-LIKE KINASE 5"/>
    <property type="match status" value="1"/>
</dbReference>
<evidence type="ECO:0000256" key="12">
    <source>
        <dbReference type="ARBA" id="ARBA00022840"/>
    </source>
</evidence>
<dbReference type="InterPro" id="IPR001245">
    <property type="entry name" value="Ser-Thr/Tyr_kinase_cat_dom"/>
</dbReference>
<keyword evidence="5" id="KW-0433">Leucine-rich repeat</keyword>
<evidence type="ECO:0000256" key="14">
    <source>
        <dbReference type="ARBA" id="ARBA00023136"/>
    </source>
</evidence>
<dbReference type="InterPro" id="IPR000719">
    <property type="entry name" value="Prot_kinase_dom"/>
</dbReference>
<feature type="region of interest" description="Disordered" evidence="19">
    <location>
        <begin position="252"/>
        <end position="271"/>
    </location>
</feature>
<keyword evidence="10" id="KW-0547">Nucleotide-binding</keyword>
<dbReference type="EC" id="2.7.11.1" evidence="3"/>
<evidence type="ECO:0000256" key="6">
    <source>
        <dbReference type="ARBA" id="ARBA00022679"/>
    </source>
</evidence>
<keyword evidence="12" id="KW-0067">ATP-binding</keyword>
<dbReference type="FunFam" id="3.30.200.20:FF:000307">
    <property type="entry name" value="pollen receptor-like kinase 1"/>
    <property type="match status" value="1"/>
</dbReference>
<dbReference type="SUPFAM" id="SSF52058">
    <property type="entry name" value="L domain-like"/>
    <property type="match status" value="1"/>
</dbReference>
<reference evidence="21" key="1">
    <citation type="submission" date="2022-11" db="EMBL/GenBank/DDBJ databases">
        <authorList>
            <person name="Hyden B.L."/>
            <person name="Feng K."/>
            <person name="Yates T."/>
            <person name="Jawdy S."/>
            <person name="Smart L.B."/>
            <person name="Muchero W."/>
        </authorList>
    </citation>
    <scope>NUCLEOTIDE SEQUENCE</scope>
    <source>
        <tissue evidence="21">Shoot tip</tissue>
    </source>
</reference>
<evidence type="ECO:0000256" key="19">
    <source>
        <dbReference type="SAM" id="MobiDB-lite"/>
    </source>
</evidence>
<dbReference type="Pfam" id="PF08263">
    <property type="entry name" value="LRRNT_2"/>
    <property type="match status" value="1"/>
</dbReference>
<dbReference type="AlphaFoldDB" id="A0A9Q0ZFN2"/>
<sequence>MVMAAHVAVLARATTSSLVLLILAFVLSTVVTSFGSPDSDALLKFKEQLVNNEGISNWNLSVNPCERERSNWVGVLCFNGGIWGLQLEHMGLAGNIDLDALAPLPSFRTLSLMDNNFDGPLPDFKKLGKLKALYLSNNRFSGDIPDKAFEGMGSLKRLFLANNVLTGEIPSSLATLPKLTELKLDGNQFEGHIPNFQQKGMKTANVANNELEGPIPESLSRLTPNSFAERRAQRRAPSPENSNRMMSSYCRDAQREMPETNSRSRKTDPGKLSFLKDDIEKFDLQDLLTASAEVLGSGTFGSSYKAAVGGQPVVVKRYRHMNNVEREEFHEHMRRIGRLKHQNLLPLAAYYYRRDEKLLVTEFAENGSLASHLHGNHSLEEEGLDWHIRLKIVKGVARGLAFLYNQLPIIAPHGHLKSSNVLLDESFEPLLTDYALRPVINPEHAHMFMMAYKSPEYAQLGRSSNKTDIWCFGILILEILTGKFPENYLTPGYNSDADLATWVNNMVKEKRTGEVFDKEMLGTKNSKGEMIKLLKIGLSCCEEEFERRLDIKEVIDKVEELKGDDDEDYLRK</sequence>
<comment type="catalytic activity">
    <reaction evidence="18">
        <text>L-seryl-[protein] + ATP = O-phospho-L-seryl-[protein] + ADP + H(+)</text>
        <dbReference type="Rhea" id="RHEA:17989"/>
        <dbReference type="Rhea" id="RHEA-COMP:9863"/>
        <dbReference type="Rhea" id="RHEA-COMP:11604"/>
        <dbReference type="ChEBI" id="CHEBI:15378"/>
        <dbReference type="ChEBI" id="CHEBI:29999"/>
        <dbReference type="ChEBI" id="CHEBI:30616"/>
        <dbReference type="ChEBI" id="CHEBI:83421"/>
        <dbReference type="ChEBI" id="CHEBI:456216"/>
        <dbReference type="EC" id="2.7.11.1"/>
    </reaction>
</comment>
<evidence type="ECO:0000256" key="5">
    <source>
        <dbReference type="ARBA" id="ARBA00022614"/>
    </source>
</evidence>
<dbReference type="Pfam" id="PF07714">
    <property type="entry name" value="PK_Tyr_Ser-Thr"/>
    <property type="match status" value="1"/>
</dbReference>
<keyword evidence="11 21" id="KW-0418">Kinase</keyword>
<accession>A0A9Q0ZFN2</accession>
<gene>
    <name evidence="21" type="ORF">OIU74_004568</name>
</gene>
<keyword evidence="15 21" id="KW-0675">Receptor</keyword>
<keyword evidence="8" id="KW-0732">Signal</keyword>
<keyword evidence="14" id="KW-0472">Membrane</keyword>
<dbReference type="FunFam" id="1.10.510.10:FF:000480">
    <property type="entry name" value="Pollen receptor-like kinase 1"/>
    <property type="match status" value="1"/>
</dbReference>
<dbReference type="Gene3D" id="3.30.200.20">
    <property type="entry name" value="Phosphorylase Kinase, domain 1"/>
    <property type="match status" value="1"/>
</dbReference>
<dbReference type="SUPFAM" id="SSF56112">
    <property type="entry name" value="Protein kinase-like (PK-like)"/>
    <property type="match status" value="1"/>
</dbReference>
<evidence type="ECO:0000256" key="3">
    <source>
        <dbReference type="ARBA" id="ARBA00012513"/>
    </source>
</evidence>
<dbReference type="InterPro" id="IPR046959">
    <property type="entry name" value="PRK1-6/SRF4-like"/>
</dbReference>
<keyword evidence="9" id="KW-0677">Repeat</keyword>
<evidence type="ECO:0000256" key="13">
    <source>
        <dbReference type="ARBA" id="ARBA00022989"/>
    </source>
</evidence>
<evidence type="ECO:0000256" key="15">
    <source>
        <dbReference type="ARBA" id="ARBA00023170"/>
    </source>
</evidence>
<keyword evidence="16" id="KW-0325">Glycoprotein</keyword>
<keyword evidence="13" id="KW-1133">Transmembrane helix</keyword>
<name>A0A9Q0ZFN2_9ROSI</name>
<dbReference type="PROSITE" id="PS50011">
    <property type="entry name" value="PROTEIN_KINASE_DOM"/>
    <property type="match status" value="1"/>
</dbReference>
<dbReference type="GO" id="GO:0005524">
    <property type="term" value="F:ATP binding"/>
    <property type="evidence" value="ECO:0007669"/>
    <property type="project" value="UniProtKB-KW"/>
</dbReference>
<keyword evidence="7" id="KW-0812">Transmembrane</keyword>
<keyword evidence="4" id="KW-0597">Phosphoprotein</keyword>